<evidence type="ECO:0000256" key="7">
    <source>
        <dbReference type="ARBA" id="ARBA00022989"/>
    </source>
</evidence>
<feature type="domain" description="AprE-like beta-barrel" evidence="12">
    <location>
        <begin position="333"/>
        <end position="422"/>
    </location>
</feature>
<protein>
    <recommendedName>
        <fullName evidence="9">Membrane fusion protein (MFP) family protein</fullName>
    </recommendedName>
</protein>
<keyword evidence="8 9" id="KW-0472">Membrane</keyword>
<comment type="subcellular location">
    <subcellularLocation>
        <location evidence="1 9">Cell inner membrane</location>
        <topology evidence="1 9">Single-pass membrane protein</topology>
    </subcellularLocation>
</comment>
<dbReference type="InterPro" id="IPR058781">
    <property type="entry name" value="HH_AprE-like"/>
</dbReference>
<keyword evidence="14" id="KW-1185">Reference proteome</keyword>
<feature type="domain" description="AprE-like long alpha-helical hairpin" evidence="11">
    <location>
        <begin position="102"/>
        <end position="289"/>
    </location>
</feature>
<comment type="similarity">
    <text evidence="2 9">Belongs to the membrane fusion protein (MFP) (TC 8.A.1) family.</text>
</comment>
<dbReference type="PANTHER" id="PTHR30386:SF17">
    <property type="entry name" value="ALKALINE PROTEASE SECRETION PROTEIN APRE"/>
    <property type="match status" value="1"/>
</dbReference>
<dbReference type="Pfam" id="PF25994">
    <property type="entry name" value="HH_AprE"/>
    <property type="match status" value="1"/>
</dbReference>
<evidence type="ECO:0000256" key="2">
    <source>
        <dbReference type="ARBA" id="ARBA00009477"/>
    </source>
</evidence>
<dbReference type="PANTHER" id="PTHR30386">
    <property type="entry name" value="MEMBRANE FUSION SUBUNIT OF EMRAB-TOLC MULTIDRUG EFFLUX PUMP"/>
    <property type="match status" value="1"/>
</dbReference>
<keyword evidence="5 9" id="KW-0997">Cell inner membrane</keyword>
<evidence type="ECO:0000256" key="1">
    <source>
        <dbReference type="ARBA" id="ARBA00004377"/>
    </source>
</evidence>
<keyword evidence="6 9" id="KW-0812">Transmembrane</keyword>
<dbReference type="NCBIfam" id="TIGR01843">
    <property type="entry name" value="type_I_hlyD"/>
    <property type="match status" value="1"/>
</dbReference>
<evidence type="ECO:0000256" key="9">
    <source>
        <dbReference type="RuleBase" id="RU365093"/>
    </source>
</evidence>
<keyword evidence="7 9" id="KW-1133">Transmembrane helix</keyword>
<feature type="transmembrane region" description="Helical" evidence="9">
    <location>
        <begin position="28"/>
        <end position="46"/>
    </location>
</feature>
<evidence type="ECO:0000259" key="11">
    <source>
        <dbReference type="Pfam" id="PF25994"/>
    </source>
</evidence>
<evidence type="ECO:0000256" key="4">
    <source>
        <dbReference type="ARBA" id="ARBA00022475"/>
    </source>
</evidence>
<dbReference type="GO" id="GO:0005886">
    <property type="term" value="C:plasma membrane"/>
    <property type="evidence" value="ECO:0007669"/>
    <property type="project" value="UniProtKB-SubCell"/>
</dbReference>
<dbReference type="AlphaFoldDB" id="A0A6P1Q4D1"/>
<dbReference type="PRINTS" id="PR01490">
    <property type="entry name" value="RTXTOXIND"/>
</dbReference>
<feature type="coiled-coil region" evidence="10">
    <location>
        <begin position="221"/>
        <end position="291"/>
    </location>
</feature>
<dbReference type="InterPro" id="IPR010129">
    <property type="entry name" value="T1SS_HlyD"/>
</dbReference>
<dbReference type="KEGG" id="mint:C7M51_03260"/>
<evidence type="ECO:0000256" key="5">
    <source>
        <dbReference type="ARBA" id="ARBA00022519"/>
    </source>
</evidence>
<keyword evidence="4 9" id="KW-1003">Cell membrane</keyword>
<evidence type="ECO:0000259" key="12">
    <source>
        <dbReference type="Pfam" id="PF26002"/>
    </source>
</evidence>
<evidence type="ECO:0000313" key="13">
    <source>
        <dbReference type="EMBL" id="QHM72919.1"/>
    </source>
</evidence>
<dbReference type="InterPro" id="IPR006144">
    <property type="entry name" value="Secretion_HlyD_CS"/>
</dbReference>
<dbReference type="RefSeq" id="WP_160622684.1">
    <property type="nucleotide sequence ID" value="NZ_CP028271.1"/>
</dbReference>
<dbReference type="EMBL" id="CP028271">
    <property type="protein sequence ID" value="QHM72919.1"/>
    <property type="molecule type" value="Genomic_DNA"/>
</dbReference>
<keyword evidence="3 9" id="KW-0813">Transport</keyword>
<dbReference type="Proteomes" id="UP000464053">
    <property type="component" value="Chromosome"/>
</dbReference>
<dbReference type="Pfam" id="PF26002">
    <property type="entry name" value="Beta-barrel_AprE"/>
    <property type="match status" value="1"/>
</dbReference>
<organism evidence="13 14">
    <name type="scientific">Mixta intestinalis</name>
    <dbReference type="NCBI Taxonomy" id="1615494"/>
    <lineage>
        <taxon>Bacteria</taxon>
        <taxon>Pseudomonadati</taxon>
        <taxon>Pseudomonadota</taxon>
        <taxon>Gammaproteobacteria</taxon>
        <taxon>Enterobacterales</taxon>
        <taxon>Erwiniaceae</taxon>
        <taxon>Mixta</taxon>
    </lineage>
</organism>
<dbReference type="InterPro" id="IPR050739">
    <property type="entry name" value="MFP"/>
</dbReference>
<proteinExistence type="inferred from homology"/>
<keyword evidence="10" id="KW-0175">Coiled coil</keyword>
<gene>
    <name evidence="13" type="primary">prsE_2</name>
    <name evidence="13" type="ORF">C7M51_03260</name>
</gene>
<evidence type="ECO:0000256" key="6">
    <source>
        <dbReference type="ARBA" id="ARBA00022692"/>
    </source>
</evidence>
<dbReference type="Gene3D" id="1.10.287.470">
    <property type="entry name" value="Helix hairpin bin"/>
    <property type="match status" value="1"/>
</dbReference>
<dbReference type="InterPro" id="IPR058982">
    <property type="entry name" value="Beta-barrel_AprE"/>
</dbReference>
<dbReference type="Gene3D" id="2.40.30.170">
    <property type="match status" value="1"/>
</dbReference>
<dbReference type="SUPFAM" id="SSF111369">
    <property type="entry name" value="HlyD-like secretion proteins"/>
    <property type="match status" value="2"/>
</dbReference>
<evidence type="ECO:0000256" key="8">
    <source>
        <dbReference type="ARBA" id="ARBA00023136"/>
    </source>
</evidence>
<dbReference type="PROSITE" id="PS00543">
    <property type="entry name" value="HLYD_FAMILY"/>
    <property type="match status" value="1"/>
</dbReference>
<evidence type="ECO:0000256" key="3">
    <source>
        <dbReference type="ARBA" id="ARBA00022448"/>
    </source>
</evidence>
<accession>A0A6P1Q4D1</accession>
<sequence>MDQKKDFFVPTPEHSVNDGKDEHYYQRMGLAIILIGVIGFFIWAAFAPLDKGVTASGTVIVSGNRKTVQAPVNGIVDKIWIKEGDNVKADTPLIALSRTAALARYEQSRDKYLSALATVARLEAERDKQTAPRYPAALHQEAWRSQGEAIITLQNQLFTARQQALFSEVNTNQHMLSGLTQQIKSLQRTLVLKRKLNTSLQQQLHDMQSLVAEHFLPLNRYRELERQQHDTQSQAEELMGQIAVNQKKRDEIEQRIDQIQREYDKEVNTQLEKAAASINEHQSNMQVAAEDLKHTNIVSPVSGTVMALSILTPGSVLSAGETLMEIVPDNTPLIVDAQLTADLIDKVTSGLPVNMMFTALNQNRTPVIPGHITLVSPDRLIDKKSGEPYYAVQITVSDEGMALLRHEDIRPGMPVAVLIKTGSRSLLSYLFKPVWDRTSTALTEE</sequence>
<dbReference type="OrthoDB" id="9775513at2"/>
<reference evidence="13 14" key="1">
    <citation type="submission" date="2018-03" db="EMBL/GenBank/DDBJ databases">
        <title>Pantoea intestinalis SRCM103226 isolated form the mealworm.</title>
        <authorList>
            <person name="Jeong D.-Y."/>
            <person name="Kim J.W."/>
        </authorList>
    </citation>
    <scope>NUCLEOTIDE SEQUENCE [LARGE SCALE GENOMIC DNA]</scope>
    <source>
        <strain evidence="13 14">SRCM103226</strain>
    </source>
</reference>
<dbReference type="Gene3D" id="2.40.50.100">
    <property type="match status" value="1"/>
</dbReference>
<dbReference type="GO" id="GO:0009306">
    <property type="term" value="P:protein secretion"/>
    <property type="evidence" value="ECO:0007669"/>
    <property type="project" value="InterPro"/>
</dbReference>
<name>A0A6P1Q4D1_9GAMM</name>
<evidence type="ECO:0000313" key="14">
    <source>
        <dbReference type="Proteomes" id="UP000464053"/>
    </source>
</evidence>
<evidence type="ECO:0000256" key="10">
    <source>
        <dbReference type="SAM" id="Coils"/>
    </source>
</evidence>